<evidence type="ECO:0000256" key="1">
    <source>
        <dbReference type="SAM" id="Phobius"/>
    </source>
</evidence>
<feature type="transmembrane region" description="Helical" evidence="1">
    <location>
        <begin position="44"/>
        <end position="61"/>
    </location>
</feature>
<feature type="transmembrane region" description="Helical" evidence="1">
    <location>
        <begin position="68"/>
        <end position="93"/>
    </location>
</feature>
<accession>A0A238ZNV3</accession>
<dbReference type="EMBL" id="FZOJ01000001">
    <property type="protein sequence ID" value="SNR85075.1"/>
    <property type="molecule type" value="Genomic_DNA"/>
</dbReference>
<reference evidence="2 3" key="1">
    <citation type="submission" date="2017-06" db="EMBL/GenBank/DDBJ databases">
        <authorList>
            <person name="Kim H.J."/>
            <person name="Triplett B.A."/>
        </authorList>
    </citation>
    <scope>NUCLEOTIDE SEQUENCE [LARGE SCALE GENOMIC DNA]</scope>
    <source>
        <strain evidence="2 3">SCA</strain>
    </source>
</reference>
<protein>
    <submittedName>
        <fullName evidence="2">Uncharacterized protein</fullName>
    </submittedName>
</protein>
<proteinExistence type="predicted"/>
<name>A0A238ZNV3_9FIRM</name>
<dbReference type="AlphaFoldDB" id="A0A238ZNV3"/>
<organism evidence="2 3">
    <name type="scientific">Anaerovirgula multivorans</name>
    <dbReference type="NCBI Taxonomy" id="312168"/>
    <lineage>
        <taxon>Bacteria</taxon>
        <taxon>Bacillati</taxon>
        <taxon>Bacillota</taxon>
        <taxon>Clostridia</taxon>
        <taxon>Peptostreptococcales</taxon>
        <taxon>Natronincolaceae</taxon>
        <taxon>Anaerovirgula</taxon>
    </lineage>
</organism>
<gene>
    <name evidence="2" type="ORF">SAMN05446037_10012</name>
</gene>
<keyword evidence="1" id="KW-1133">Transmembrane helix</keyword>
<feature type="transmembrane region" description="Helical" evidence="1">
    <location>
        <begin position="122"/>
        <end position="142"/>
    </location>
</feature>
<keyword evidence="1" id="KW-0472">Membrane</keyword>
<dbReference type="OrthoDB" id="1955038at2"/>
<feature type="transmembrane region" description="Helical" evidence="1">
    <location>
        <begin position="7"/>
        <end position="32"/>
    </location>
</feature>
<sequence>MKTNYNLFLNLVHGLFLGLVLGVTISLLTLEFLPEIQNYIHPSYIYPILSVIGATIGYIKGINNYSRLLFFIFSTLGTLLLPIVAITLLYFLLGFDRLLALPPIVFKTGIGLRGIDTRLSSYLLTSLASMSFVGALISSFTINKNNRWTF</sequence>
<dbReference type="Proteomes" id="UP000198304">
    <property type="component" value="Unassembled WGS sequence"/>
</dbReference>
<keyword evidence="1" id="KW-0812">Transmembrane</keyword>
<evidence type="ECO:0000313" key="3">
    <source>
        <dbReference type="Proteomes" id="UP000198304"/>
    </source>
</evidence>
<evidence type="ECO:0000313" key="2">
    <source>
        <dbReference type="EMBL" id="SNR85075.1"/>
    </source>
</evidence>
<dbReference type="RefSeq" id="WP_089280810.1">
    <property type="nucleotide sequence ID" value="NZ_FZOJ01000001.1"/>
</dbReference>
<keyword evidence="3" id="KW-1185">Reference proteome</keyword>